<sequence>MTAPFPNAILVATVGRPHGVRGLVRLHAATEDPATIEALGDVRDAQGRAWRVEWRGSGIAALFDADGREIADRDAAARLTNLELFVARERLPDPDGDEFYHVDLIGLAAVTPEGEALGVVNVVHDYGAGVSLEIAGARSLIVPFTKRCVPEIDLPSKRLVVVPPVEIEVEGDPSGPGDVAVRA</sequence>
<dbReference type="OrthoDB" id="9788191at2"/>
<dbReference type="Pfam" id="PF01782">
    <property type="entry name" value="RimM"/>
    <property type="match status" value="1"/>
</dbReference>
<proteinExistence type="inferred from homology"/>
<dbReference type="SUPFAM" id="SSF50346">
    <property type="entry name" value="PRC-barrel domain"/>
    <property type="match status" value="1"/>
</dbReference>
<evidence type="ECO:0000256" key="4">
    <source>
        <dbReference type="ARBA" id="ARBA00023186"/>
    </source>
</evidence>
<comment type="subunit">
    <text evidence="5">Binds ribosomal protein uS19.</text>
</comment>
<organism evidence="8 9">
    <name type="scientific">Acidomonas methanolica NBRC 104435</name>
    <dbReference type="NCBI Taxonomy" id="1231351"/>
    <lineage>
        <taxon>Bacteria</taxon>
        <taxon>Pseudomonadati</taxon>
        <taxon>Pseudomonadota</taxon>
        <taxon>Alphaproteobacteria</taxon>
        <taxon>Acetobacterales</taxon>
        <taxon>Acetobacteraceae</taxon>
        <taxon>Acidomonas</taxon>
    </lineage>
</organism>
<dbReference type="HAMAP" id="MF_00014">
    <property type="entry name" value="Ribosome_mat_RimM"/>
    <property type="match status" value="1"/>
</dbReference>
<evidence type="ECO:0000256" key="1">
    <source>
        <dbReference type="ARBA" id="ARBA00022490"/>
    </source>
</evidence>
<comment type="domain">
    <text evidence="5">The PRC barrel domain binds ribosomal protein uS19.</text>
</comment>
<dbReference type="InterPro" id="IPR056792">
    <property type="entry name" value="PRC_RimM"/>
</dbReference>
<reference evidence="9" key="1">
    <citation type="journal article" date="2014" name="FEMS Microbiol. Lett.">
        <title>Draft Genomic DNA Sequence of the Facultatively Methylotrophic Bacterium Acidomonas methanolica type strain MB58.</title>
        <authorList>
            <person name="Higashiura N."/>
            <person name="Hadano H."/>
            <person name="Hirakawa H."/>
            <person name="Matsutani M."/>
            <person name="Takabe S."/>
            <person name="Matsushita K."/>
            <person name="Azuma Y."/>
        </authorList>
    </citation>
    <scope>NUCLEOTIDE SEQUENCE [LARGE SCALE GENOMIC DNA]</scope>
    <source>
        <strain evidence="9">MB58</strain>
    </source>
</reference>
<protein>
    <recommendedName>
        <fullName evidence="5">Ribosome maturation factor RimM</fullName>
    </recommendedName>
</protein>
<dbReference type="GO" id="GO:0043022">
    <property type="term" value="F:ribosome binding"/>
    <property type="evidence" value="ECO:0007669"/>
    <property type="project" value="InterPro"/>
</dbReference>
<accession>A0A023D6C6</accession>
<dbReference type="InterPro" id="IPR011033">
    <property type="entry name" value="PRC_barrel-like_sf"/>
</dbReference>
<keyword evidence="3 5" id="KW-0698">rRNA processing</keyword>
<feature type="domain" description="RimM N-terminal" evidence="6">
    <location>
        <begin position="11"/>
        <end position="89"/>
    </location>
</feature>
<dbReference type="GO" id="GO:0005840">
    <property type="term" value="C:ribosome"/>
    <property type="evidence" value="ECO:0007669"/>
    <property type="project" value="InterPro"/>
</dbReference>
<dbReference type="InterPro" id="IPR002676">
    <property type="entry name" value="RimM_N"/>
</dbReference>
<dbReference type="Proteomes" id="UP000019760">
    <property type="component" value="Unassembled WGS sequence"/>
</dbReference>
<dbReference type="InterPro" id="IPR011961">
    <property type="entry name" value="RimM"/>
</dbReference>
<dbReference type="Gene3D" id="2.30.30.240">
    <property type="entry name" value="PRC-barrel domain"/>
    <property type="match status" value="1"/>
</dbReference>
<feature type="domain" description="Ribosome maturation factor RimM PRC barrel" evidence="7">
    <location>
        <begin position="102"/>
        <end position="166"/>
    </location>
</feature>
<evidence type="ECO:0000259" key="6">
    <source>
        <dbReference type="Pfam" id="PF01782"/>
    </source>
</evidence>
<dbReference type="PANTHER" id="PTHR33692">
    <property type="entry name" value="RIBOSOME MATURATION FACTOR RIMM"/>
    <property type="match status" value="1"/>
</dbReference>
<name>A0A023D6C6_ACIMT</name>
<dbReference type="AlphaFoldDB" id="A0A023D6C6"/>
<dbReference type="SUPFAM" id="SSF50447">
    <property type="entry name" value="Translation proteins"/>
    <property type="match status" value="1"/>
</dbReference>
<comment type="subcellular location">
    <subcellularLocation>
        <location evidence="5">Cytoplasm</location>
    </subcellularLocation>
</comment>
<dbReference type="GO" id="GO:0006364">
    <property type="term" value="P:rRNA processing"/>
    <property type="evidence" value="ECO:0007669"/>
    <property type="project" value="UniProtKB-UniRule"/>
</dbReference>
<evidence type="ECO:0000313" key="9">
    <source>
        <dbReference type="Proteomes" id="UP000019760"/>
    </source>
</evidence>
<dbReference type="InterPro" id="IPR009000">
    <property type="entry name" value="Transl_B-barrel_sf"/>
</dbReference>
<evidence type="ECO:0000259" key="7">
    <source>
        <dbReference type="Pfam" id="PF24986"/>
    </source>
</evidence>
<keyword evidence="4 5" id="KW-0143">Chaperone</keyword>
<evidence type="ECO:0000313" key="8">
    <source>
        <dbReference type="EMBL" id="GAJ29654.1"/>
    </source>
</evidence>
<evidence type="ECO:0000256" key="3">
    <source>
        <dbReference type="ARBA" id="ARBA00022552"/>
    </source>
</evidence>
<dbReference type="GO" id="GO:0005737">
    <property type="term" value="C:cytoplasm"/>
    <property type="evidence" value="ECO:0007669"/>
    <property type="project" value="UniProtKB-SubCell"/>
</dbReference>
<keyword evidence="9" id="KW-1185">Reference proteome</keyword>
<reference evidence="8 9" key="2">
    <citation type="journal article" date="2014" name="FEMS Microbiol. Lett.">
        <title>Draft genomic DNA sequence of the facultatively methylotrophic bacterium Acidomonas methanolica type strain MB58.</title>
        <authorList>
            <person name="Higashiura N."/>
            <person name="Hadano H."/>
            <person name="Hirakawa H."/>
            <person name="Matsutani M."/>
            <person name="Takabe S."/>
            <person name="Matsushita K."/>
            <person name="Azuma Y."/>
        </authorList>
    </citation>
    <scope>NUCLEOTIDE SEQUENCE [LARGE SCALE GENOMIC DNA]</scope>
    <source>
        <strain evidence="8 9">MB58</strain>
    </source>
</reference>
<dbReference type="Gene3D" id="2.40.30.60">
    <property type="entry name" value="RimM"/>
    <property type="match status" value="1"/>
</dbReference>
<comment type="caution">
    <text evidence="8">The sequence shown here is derived from an EMBL/GenBank/DDBJ whole genome shotgun (WGS) entry which is preliminary data.</text>
</comment>
<dbReference type="Pfam" id="PF24986">
    <property type="entry name" value="PRC_RimM"/>
    <property type="match status" value="1"/>
</dbReference>
<dbReference type="NCBIfam" id="TIGR02273">
    <property type="entry name" value="16S_RimM"/>
    <property type="match status" value="1"/>
</dbReference>
<dbReference type="PANTHER" id="PTHR33692:SF1">
    <property type="entry name" value="RIBOSOME MATURATION FACTOR RIMM"/>
    <property type="match status" value="1"/>
</dbReference>
<comment type="function">
    <text evidence="5">An accessory protein needed during the final step in the assembly of 30S ribosomal subunit, possibly for assembly of the head region. Essential for efficient processing of 16S rRNA. May be needed both before and after RbfA during the maturation of 16S rRNA. It has affinity for free ribosomal 30S subunits but not for 70S ribosomes.</text>
</comment>
<dbReference type="RefSeq" id="WP_042059841.1">
    <property type="nucleotide sequence ID" value="NZ_BAND01000072.1"/>
</dbReference>
<dbReference type="InterPro" id="IPR036976">
    <property type="entry name" value="RimM_N_sf"/>
</dbReference>
<dbReference type="GO" id="GO:0042274">
    <property type="term" value="P:ribosomal small subunit biogenesis"/>
    <property type="evidence" value="ECO:0007669"/>
    <property type="project" value="UniProtKB-UniRule"/>
</dbReference>
<keyword evidence="2 5" id="KW-0690">Ribosome biogenesis</keyword>
<dbReference type="EMBL" id="BAND01000072">
    <property type="protein sequence ID" value="GAJ29654.1"/>
    <property type="molecule type" value="Genomic_DNA"/>
</dbReference>
<keyword evidence="1 5" id="KW-0963">Cytoplasm</keyword>
<gene>
    <name evidence="5" type="primary">rimM</name>
    <name evidence="8" type="ORF">Amme_072_023</name>
</gene>
<comment type="similarity">
    <text evidence="5">Belongs to the RimM family.</text>
</comment>
<evidence type="ECO:0000256" key="5">
    <source>
        <dbReference type="HAMAP-Rule" id="MF_00014"/>
    </source>
</evidence>
<evidence type="ECO:0000256" key="2">
    <source>
        <dbReference type="ARBA" id="ARBA00022517"/>
    </source>
</evidence>